<dbReference type="InterPro" id="IPR013249">
    <property type="entry name" value="RNA_pol_sigma70_r4_t2"/>
</dbReference>
<dbReference type="GO" id="GO:0003677">
    <property type="term" value="F:DNA binding"/>
    <property type="evidence" value="ECO:0007669"/>
    <property type="project" value="InterPro"/>
</dbReference>
<dbReference type="GO" id="GO:0016987">
    <property type="term" value="F:sigma factor activity"/>
    <property type="evidence" value="ECO:0007669"/>
    <property type="project" value="UniProtKB-KW"/>
</dbReference>
<feature type="domain" description="RNA polymerase sigma factor 70 region 4 type 2" evidence="6">
    <location>
        <begin position="114"/>
        <end position="161"/>
    </location>
</feature>
<dbReference type="GO" id="GO:0006352">
    <property type="term" value="P:DNA-templated transcription initiation"/>
    <property type="evidence" value="ECO:0007669"/>
    <property type="project" value="InterPro"/>
</dbReference>
<dbReference type="PANTHER" id="PTHR43133:SF51">
    <property type="entry name" value="RNA POLYMERASE SIGMA FACTOR"/>
    <property type="match status" value="1"/>
</dbReference>
<dbReference type="EMBL" id="SJPV01000010">
    <property type="protein sequence ID" value="TWU33249.1"/>
    <property type="molecule type" value="Genomic_DNA"/>
</dbReference>
<dbReference type="InterPro" id="IPR013324">
    <property type="entry name" value="RNA_pol_sigma_r3/r4-like"/>
</dbReference>
<evidence type="ECO:0000259" key="5">
    <source>
        <dbReference type="Pfam" id="PF04542"/>
    </source>
</evidence>
<dbReference type="Gene3D" id="1.10.1740.10">
    <property type="match status" value="1"/>
</dbReference>
<comment type="similarity">
    <text evidence="1">Belongs to the sigma-70 factor family. ECF subfamily.</text>
</comment>
<dbReference type="Pfam" id="PF08281">
    <property type="entry name" value="Sigma70_r4_2"/>
    <property type="match status" value="1"/>
</dbReference>
<evidence type="ECO:0000313" key="7">
    <source>
        <dbReference type="EMBL" id="TWU33249.1"/>
    </source>
</evidence>
<evidence type="ECO:0000256" key="4">
    <source>
        <dbReference type="ARBA" id="ARBA00023163"/>
    </source>
</evidence>
<evidence type="ECO:0000256" key="3">
    <source>
        <dbReference type="ARBA" id="ARBA00023082"/>
    </source>
</evidence>
<proteinExistence type="inferred from homology"/>
<dbReference type="InterPro" id="IPR014284">
    <property type="entry name" value="RNA_pol_sigma-70_dom"/>
</dbReference>
<reference evidence="7 8" key="1">
    <citation type="submission" date="2019-02" db="EMBL/GenBank/DDBJ databases">
        <title>Deep-cultivation of Planctomycetes and their phenomic and genomic characterization uncovers novel biology.</title>
        <authorList>
            <person name="Wiegand S."/>
            <person name="Jogler M."/>
            <person name="Boedeker C."/>
            <person name="Pinto D."/>
            <person name="Vollmers J."/>
            <person name="Rivas-Marin E."/>
            <person name="Kohn T."/>
            <person name="Peeters S.H."/>
            <person name="Heuer A."/>
            <person name="Rast P."/>
            <person name="Oberbeckmann S."/>
            <person name="Bunk B."/>
            <person name="Jeske O."/>
            <person name="Meyerdierks A."/>
            <person name="Storesund J.E."/>
            <person name="Kallscheuer N."/>
            <person name="Luecker S."/>
            <person name="Lage O.M."/>
            <person name="Pohl T."/>
            <person name="Merkel B.J."/>
            <person name="Hornburger P."/>
            <person name="Mueller R.-W."/>
            <person name="Bruemmer F."/>
            <person name="Labrenz M."/>
            <person name="Spormann A.M."/>
            <person name="Op Den Camp H."/>
            <person name="Overmann J."/>
            <person name="Amann R."/>
            <person name="Jetten M.S.M."/>
            <person name="Mascher T."/>
            <person name="Medema M.H."/>
            <person name="Devos D.P."/>
            <person name="Kaster A.-K."/>
            <person name="Ovreas L."/>
            <person name="Rohde M."/>
            <person name="Galperin M.Y."/>
            <person name="Jogler C."/>
        </authorList>
    </citation>
    <scope>NUCLEOTIDE SEQUENCE [LARGE SCALE GENOMIC DNA]</scope>
    <source>
        <strain evidence="7 8">Poly41</strain>
    </source>
</reference>
<dbReference type="Proteomes" id="UP000319143">
    <property type="component" value="Unassembled WGS sequence"/>
</dbReference>
<dbReference type="InterPro" id="IPR007627">
    <property type="entry name" value="RNA_pol_sigma70_r2"/>
</dbReference>
<dbReference type="InterPro" id="IPR013325">
    <property type="entry name" value="RNA_pol_sigma_r2"/>
</dbReference>
<keyword evidence="2" id="KW-0805">Transcription regulation</keyword>
<dbReference type="InterPro" id="IPR014331">
    <property type="entry name" value="RNA_pol_sigma70_ECF_RHOBA"/>
</dbReference>
<keyword evidence="4" id="KW-0804">Transcription</keyword>
<dbReference type="InterPro" id="IPR039425">
    <property type="entry name" value="RNA_pol_sigma-70-like"/>
</dbReference>
<feature type="domain" description="RNA polymerase sigma-70 region 2" evidence="5">
    <location>
        <begin position="21"/>
        <end position="85"/>
    </location>
</feature>
<evidence type="ECO:0000259" key="6">
    <source>
        <dbReference type="Pfam" id="PF08281"/>
    </source>
</evidence>
<dbReference type="Pfam" id="PF04542">
    <property type="entry name" value="Sigma70_r2"/>
    <property type="match status" value="1"/>
</dbReference>
<dbReference type="PANTHER" id="PTHR43133">
    <property type="entry name" value="RNA POLYMERASE ECF-TYPE SIGMA FACTO"/>
    <property type="match status" value="1"/>
</dbReference>
<dbReference type="SUPFAM" id="SSF88946">
    <property type="entry name" value="Sigma2 domain of RNA polymerase sigma factors"/>
    <property type="match status" value="1"/>
</dbReference>
<dbReference type="Gene3D" id="1.10.10.10">
    <property type="entry name" value="Winged helix-like DNA-binding domain superfamily/Winged helix DNA-binding domain"/>
    <property type="match status" value="1"/>
</dbReference>
<evidence type="ECO:0000313" key="8">
    <source>
        <dbReference type="Proteomes" id="UP000319143"/>
    </source>
</evidence>
<dbReference type="SUPFAM" id="SSF88659">
    <property type="entry name" value="Sigma3 and sigma4 domains of RNA polymerase sigma factors"/>
    <property type="match status" value="1"/>
</dbReference>
<dbReference type="AlphaFoldDB" id="A0A5C6DE99"/>
<dbReference type="NCBIfam" id="TIGR02937">
    <property type="entry name" value="sigma70-ECF"/>
    <property type="match status" value="1"/>
</dbReference>
<keyword evidence="3" id="KW-0731">Sigma factor</keyword>
<dbReference type="InterPro" id="IPR036388">
    <property type="entry name" value="WH-like_DNA-bd_sf"/>
</dbReference>
<protein>
    <submittedName>
        <fullName evidence="7">ECF RNA polymerase sigma factor SigH</fullName>
    </submittedName>
</protein>
<name>A0A5C6DE99_9BACT</name>
<evidence type="ECO:0000256" key="2">
    <source>
        <dbReference type="ARBA" id="ARBA00023015"/>
    </source>
</evidence>
<sequence>MDQQPPRENDRVQQFSRLLVSNQRRIHGFILSLVHDRAAAADILQDVSMLLWEKFDRFEPGTDFAAWGMSIARLTILNWRRRQQRVPLPLDDELLVILADEATKVSCEYEDRRVALGHCIQTLSDENRDLLVARYAMDRPVSGIAQRLGRSRVAVYKRLTRIHGLLLDCINDRVQAEGTQ</sequence>
<dbReference type="NCBIfam" id="TIGR02989">
    <property type="entry name" value="Sig-70_gvs1"/>
    <property type="match status" value="1"/>
</dbReference>
<organism evidence="7 8">
    <name type="scientific">Novipirellula artificiosorum</name>
    <dbReference type="NCBI Taxonomy" id="2528016"/>
    <lineage>
        <taxon>Bacteria</taxon>
        <taxon>Pseudomonadati</taxon>
        <taxon>Planctomycetota</taxon>
        <taxon>Planctomycetia</taxon>
        <taxon>Pirellulales</taxon>
        <taxon>Pirellulaceae</taxon>
        <taxon>Novipirellula</taxon>
    </lineage>
</organism>
<gene>
    <name evidence="7" type="primary">sigH_3</name>
    <name evidence="7" type="ORF">Poly41_50010</name>
</gene>
<evidence type="ECO:0000256" key="1">
    <source>
        <dbReference type="ARBA" id="ARBA00010641"/>
    </source>
</evidence>
<keyword evidence="8" id="KW-1185">Reference proteome</keyword>
<comment type="caution">
    <text evidence="7">The sequence shown here is derived from an EMBL/GenBank/DDBJ whole genome shotgun (WGS) entry which is preliminary data.</text>
</comment>
<dbReference type="RefSeq" id="WP_197231573.1">
    <property type="nucleotide sequence ID" value="NZ_SJPV01000010.1"/>
</dbReference>
<accession>A0A5C6DE99</accession>